<dbReference type="GO" id="GO:0016301">
    <property type="term" value="F:kinase activity"/>
    <property type="evidence" value="ECO:0007669"/>
    <property type="project" value="UniProtKB-KW"/>
</dbReference>
<evidence type="ECO:0000313" key="11">
    <source>
        <dbReference type="EMBL" id="MDD1012087.1"/>
    </source>
</evidence>
<organism evidence="11 12">
    <name type="scientific">Pseudomonas rubra</name>
    <dbReference type="NCBI Taxonomy" id="2942627"/>
    <lineage>
        <taxon>Bacteria</taxon>
        <taxon>Pseudomonadati</taxon>
        <taxon>Pseudomonadota</taxon>
        <taxon>Gammaproteobacteria</taxon>
        <taxon>Pseudomonadales</taxon>
        <taxon>Pseudomonadaceae</taxon>
        <taxon>Pseudomonas</taxon>
    </lineage>
</organism>
<reference evidence="11 12" key="1">
    <citation type="submission" date="2022-05" db="EMBL/GenBank/DDBJ databases">
        <title>Novel Pseudomonas spp. Isolated from a Rainbow Trout Aquaculture Facility.</title>
        <authorList>
            <person name="Testerman T."/>
            <person name="Graf J."/>
        </authorList>
    </citation>
    <scope>NUCLEOTIDE SEQUENCE [LARGE SCALE GENOMIC DNA]</scope>
    <source>
        <strain evidence="11 12">ID1025</strain>
    </source>
</reference>
<keyword evidence="8" id="KW-0812">Transmembrane</keyword>
<dbReference type="PANTHER" id="PTHR45436">
    <property type="entry name" value="SENSOR HISTIDINE KINASE YKOH"/>
    <property type="match status" value="1"/>
</dbReference>
<evidence type="ECO:0000256" key="7">
    <source>
        <dbReference type="ARBA" id="ARBA00023012"/>
    </source>
</evidence>
<evidence type="ECO:0000256" key="6">
    <source>
        <dbReference type="ARBA" id="ARBA00022777"/>
    </source>
</evidence>
<evidence type="ECO:0000256" key="4">
    <source>
        <dbReference type="ARBA" id="ARBA00022553"/>
    </source>
</evidence>
<feature type="domain" description="Histidine kinase" evidence="9">
    <location>
        <begin position="218"/>
        <end position="404"/>
    </location>
</feature>
<keyword evidence="5" id="KW-0808">Transferase</keyword>
<keyword evidence="8" id="KW-1133">Transmembrane helix</keyword>
<gene>
    <name evidence="11" type="ORF">M5G17_00100</name>
</gene>
<comment type="caution">
    <text evidence="11">The sequence shown here is derived from an EMBL/GenBank/DDBJ whole genome shotgun (WGS) entry which is preliminary data.</text>
</comment>
<dbReference type="InterPro" id="IPR003661">
    <property type="entry name" value="HisK_dim/P_dom"/>
</dbReference>
<accession>A0ABT5P1D9</accession>
<evidence type="ECO:0000256" key="5">
    <source>
        <dbReference type="ARBA" id="ARBA00022679"/>
    </source>
</evidence>
<dbReference type="SMART" id="SM00388">
    <property type="entry name" value="HisKA"/>
    <property type="match status" value="1"/>
</dbReference>
<dbReference type="EMBL" id="JAMDGZ010000001">
    <property type="protein sequence ID" value="MDD1012087.1"/>
    <property type="molecule type" value="Genomic_DNA"/>
</dbReference>
<keyword evidence="7" id="KW-0902">Two-component regulatory system</keyword>
<name>A0ABT5P1D9_9PSED</name>
<sequence>MLYPTKSFFARALYTLLPFTVIVAVLYSLLIWTSITVTEDHIVNSYLDREVTRFQQNHARAPKQAQLPATSYLRSYWSNDQKLPADYRNLPLGRHELDDERTHVQVIYLPAAGQNLYIELDESQLSSLDRHANLLFSILWGVAGLVIIAGALLAVIGARHLAAPVTQLADAVNRGWQPGTQLPGHERRDEVGTLSRALSQLVERLHDALERERAFTRHTSHELRTPLAVMRNSLAVLRLPGCSEEKRARNLTRLEQASGEMETMVQLFLYLGREDERLPAQAVALRPLLEACEHKHAQLIASKRQCIVMQVDPRLSIEAPPSVLQVLVNNLLGNALQHGAHYLHIEAQASHLQLVNGMDGNCAASSGFGYGLDIVQRLCTYCGWHLTTRQETERFIARVDFHRA</sequence>
<evidence type="ECO:0000256" key="8">
    <source>
        <dbReference type="SAM" id="Phobius"/>
    </source>
</evidence>
<keyword evidence="6 11" id="KW-0418">Kinase</keyword>
<dbReference type="SUPFAM" id="SSF47384">
    <property type="entry name" value="Homodimeric domain of signal transducing histidine kinase"/>
    <property type="match status" value="1"/>
</dbReference>
<dbReference type="Gene3D" id="1.10.287.130">
    <property type="match status" value="1"/>
</dbReference>
<dbReference type="InterPro" id="IPR005467">
    <property type="entry name" value="His_kinase_dom"/>
</dbReference>
<dbReference type="Gene3D" id="3.30.565.10">
    <property type="entry name" value="Histidine kinase-like ATPase, C-terminal domain"/>
    <property type="match status" value="1"/>
</dbReference>
<keyword evidence="8" id="KW-0472">Membrane</keyword>
<feature type="transmembrane region" description="Helical" evidence="8">
    <location>
        <begin position="12"/>
        <end position="35"/>
    </location>
</feature>
<protein>
    <recommendedName>
        <fullName evidence="3">histidine kinase</fullName>
        <ecNumber evidence="3">2.7.13.3</ecNumber>
    </recommendedName>
</protein>
<dbReference type="Gene3D" id="6.10.340.10">
    <property type="match status" value="1"/>
</dbReference>
<dbReference type="PROSITE" id="PS50885">
    <property type="entry name" value="HAMP"/>
    <property type="match status" value="1"/>
</dbReference>
<dbReference type="InterPro" id="IPR036890">
    <property type="entry name" value="HATPase_C_sf"/>
</dbReference>
<evidence type="ECO:0000256" key="2">
    <source>
        <dbReference type="ARBA" id="ARBA00004370"/>
    </source>
</evidence>
<comment type="catalytic activity">
    <reaction evidence="1">
        <text>ATP + protein L-histidine = ADP + protein N-phospho-L-histidine.</text>
        <dbReference type="EC" id="2.7.13.3"/>
    </reaction>
</comment>
<feature type="transmembrane region" description="Helical" evidence="8">
    <location>
        <begin position="134"/>
        <end position="156"/>
    </location>
</feature>
<evidence type="ECO:0000259" key="10">
    <source>
        <dbReference type="PROSITE" id="PS50885"/>
    </source>
</evidence>
<dbReference type="PROSITE" id="PS50109">
    <property type="entry name" value="HIS_KIN"/>
    <property type="match status" value="1"/>
</dbReference>
<dbReference type="PANTHER" id="PTHR45436:SF16">
    <property type="entry name" value="HISTIDINE KINASE"/>
    <property type="match status" value="1"/>
</dbReference>
<dbReference type="RefSeq" id="WP_273891016.1">
    <property type="nucleotide sequence ID" value="NZ_JAMDGP010000005.1"/>
</dbReference>
<evidence type="ECO:0000259" key="9">
    <source>
        <dbReference type="PROSITE" id="PS50109"/>
    </source>
</evidence>
<dbReference type="InterPro" id="IPR050428">
    <property type="entry name" value="TCS_sensor_his_kinase"/>
</dbReference>
<dbReference type="Pfam" id="PF00512">
    <property type="entry name" value="HisKA"/>
    <property type="match status" value="1"/>
</dbReference>
<dbReference type="CDD" id="cd00082">
    <property type="entry name" value="HisKA"/>
    <property type="match status" value="1"/>
</dbReference>
<feature type="domain" description="HAMP" evidence="10">
    <location>
        <begin position="159"/>
        <end position="210"/>
    </location>
</feature>
<evidence type="ECO:0000256" key="3">
    <source>
        <dbReference type="ARBA" id="ARBA00012438"/>
    </source>
</evidence>
<dbReference type="InterPro" id="IPR036097">
    <property type="entry name" value="HisK_dim/P_sf"/>
</dbReference>
<dbReference type="EC" id="2.7.13.3" evidence="3"/>
<keyword evidence="4" id="KW-0597">Phosphoprotein</keyword>
<keyword evidence="12" id="KW-1185">Reference proteome</keyword>
<evidence type="ECO:0000256" key="1">
    <source>
        <dbReference type="ARBA" id="ARBA00000085"/>
    </source>
</evidence>
<evidence type="ECO:0000313" key="12">
    <source>
        <dbReference type="Proteomes" id="UP001148184"/>
    </source>
</evidence>
<comment type="subcellular location">
    <subcellularLocation>
        <location evidence="2">Membrane</location>
    </subcellularLocation>
</comment>
<proteinExistence type="predicted"/>
<dbReference type="InterPro" id="IPR003660">
    <property type="entry name" value="HAMP_dom"/>
</dbReference>
<dbReference type="Proteomes" id="UP001148184">
    <property type="component" value="Unassembled WGS sequence"/>
</dbReference>
<dbReference type="SUPFAM" id="SSF55874">
    <property type="entry name" value="ATPase domain of HSP90 chaperone/DNA topoisomerase II/histidine kinase"/>
    <property type="match status" value="1"/>
</dbReference>